<dbReference type="GO" id="GO:0016887">
    <property type="term" value="F:ATP hydrolysis activity"/>
    <property type="evidence" value="ECO:0007669"/>
    <property type="project" value="InterPro"/>
</dbReference>
<proteinExistence type="predicted"/>
<dbReference type="RefSeq" id="WP_036548085.1">
    <property type="nucleotide sequence ID" value="NZ_JMSZ01000032.1"/>
</dbReference>
<dbReference type="Gene3D" id="3.40.50.300">
    <property type="entry name" value="P-loop containing nucleotide triphosphate hydrolases"/>
    <property type="match status" value="1"/>
</dbReference>
<dbReference type="Proteomes" id="UP000027318">
    <property type="component" value="Unassembled WGS sequence"/>
</dbReference>
<keyword evidence="3" id="KW-1185">Reference proteome</keyword>
<comment type="caution">
    <text evidence="2">The sequence shown here is derived from an EMBL/GenBank/DDBJ whole genome shotgun (WGS) entry which is preliminary data.</text>
</comment>
<dbReference type="EMBL" id="JMSZ01000032">
    <property type="protein sequence ID" value="KDE39231.1"/>
    <property type="molecule type" value="Genomic_DNA"/>
</dbReference>
<dbReference type="InterPro" id="IPR027417">
    <property type="entry name" value="P-loop_NTPase"/>
</dbReference>
<dbReference type="PANTHER" id="PTHR35894:SF1">
    <property type="entry name" value="PHOSPHORIBULOKINASE _ URIDINE KINASE FAMILY"/>
    <property type="match status" value="1"/>
</dbReference>
<dbReference type="InterPro" id="IPR049945">
    <property type="entry name" value="AAA_22"/>
</dbReference>
<dbReference type="OrthoDB" id="9780149at2"/>
<protein>
    <submittedName>
        <fullName evidence="2">AAA ATPase</fullName>
    </submittedName>
</protein>
<dbReference type="STRING" id="267850.ADINL_2360"/>
<name>A0A063Y381_9GAMM</name>
<organism evidence="2 3">
    <name type="scientific">Nitrincola lacisaponensis</name>
    <dbReference type="NCBI Taxonomy" id="267850"/>
    <lineage>
        <taxon>Bacteria</taxon>
        <taxon>Pseudomonadati</taxon>
        <taxon>Pseudomonadota</taxon>
        <taxon>Gammaproteobacteria</taxon>
        <taxon>Oceanospirillales</taxon>
        <taxon>Oceanospirillaceae</taxon>
        <taxon>Nitrincola</taxon>
    </lineage>
</organism>
<dbReference type="AlphaFoldDB" id="A0A063Y381"/>
<gene>
    <name evidence="2" type="ORF">ADINL_2360</name>
</gene>
<dbReference type="SUPFAM" id="SSF52540">
    <property type="entry name" value="P-loop containing nucleoside triphosphate hydrolases"/>
    <property type="match status" value="1"/>
</dbReference>
<feature type="domain" description="ORC1/DEAH AAA+ ATPase" evidence="1">
    <location>
        <begin position="41"/>
        <end position="170"/>
    </location>
</feature>
<accession>A0A063Y381</accession>
<dbReference type="InterPro" id="IPR052026">
    <property type="entry name" value="ExeA_AAA_ATPase_DNA-bind"/>
</dbReference>
<sequence length="298" mass="33805">MYKEFFGLKEKPFSLTPDPAYLYLSKNHSRAQTMLEYGLMSHAGFTVITGDIGAGKTTLVHHMLEQMDDDHLIGVINNTHAAFGDLMSWVLSAFDIPNGHQDNAQRLRAFTDFVMDKYSDGKHIILIIDEAQNLTTEILEELRLISNINIAGEVYLQMMLIGQPELIEKLNQPELTQFAQRIGVEFNLRPMDFEDTKAYIRHRVACAGGERELFTDSAMGVIFCYAEGIPRRINTLCDMSLVYAFADEQPLVDANLVLDMIEDRSTTAVIRRSKSITEEVGRVKEWLVQTYALELDSI</sequence>
<evidence type="ECO:0000313" key="2">
    <source>
        <dbReference type="EMBL" id="KDE39231.1"/>
    </source>
</evidence>
<dbReference type="PATRIC" id="fig|267850.7.peg.2328"/>
<dbReference type="Pfam" id="PF13401">
    <property type="entry name" value="AAA_22"/>
    <property type="match status" value="1"/>
</dbReference>
<dbReference type="PANTHER" id="PTHR35894">
    <property type="entry name" value="GENERAL SECRETION PATHWAY PROTEIN A-RELATED"/>
    <property type="match status" value="1"/>
</dbReference>
<reference evidence="2 3" key="1">
    <citation type="journal article" date="2005" name="Int. J. Syst. Evol. Microbiol.">
        <title>Nitrincola lacisaponensis gen. nov., sp. nov., a novel alkaliphilic bacterium isolated from an alkaline, saline lake.</title>
        <authorList>
            <person name="Dimitriu P.A."/>
            <person name="Shukla S.K."/>
            <person name="Conradt J."/>
            <person name="Marquez M.C."/>
            <person name="Ventosa A."/>
            <person name="Maglia A."/>
            <person name="Peyton B.M."/>
            <person name="Pinkart H.C."/>
            <person name="Mormile M.R."/>
        </authorList>
    </citation>
    <scope>NUCLEOTIDE SEQUENCE [LARGE SCALE GENOMIC DNA]</scope>
    <source>
        <strain evidence="2 3">4CA</strain>
    </source>
</reference>
<evidence type="ECO:0000313" key="3">
    <source>
        <dbReference type="Proteomes" id="UP000027318"/>
    </source>
</evidence>
<evidence type="ECO:0000259" key="1">
    <source>
        <dbReference type="Pfam" id="PF13401"/>
    </source>
</evidence>